<reference evidence="8 9" key="1">
    <citation type="submission" date="2016-10" db="EMBL/GenBank/DDBJ databases">
        <authorList>
            <person name="de Groot N.N."/>
        </authorList>
    </citation>
    <scope>NUCLEOTIDE SEQUENCE [LARGE SCALE GENOMIC DNA]</scope>
    <source>
        <strain evidence="8 9">DSM 26880</strain>
    </source>
</reference>
<keyword evidence="5 6" id="KW-0472">Membrane</keyword>
<sequence length="289" mass="30145">MAMAAFALEDAFIKAASAIGMPTGQILIVIGIGGGAIFGALARRRGIALFTPVLLRPAVLTRNVTEVIGTLGFVTAITTIPLATASAILQATPLVITMGAALFFSEPVGWRRWTAIGAGFAGVLVIIRPGLDAFDPWSITAVIGVLGLAGRDLASRAVPVAISNLQVATYGFLTLIPTGLIMLAVTGGTVWPDTTGWLLLLGAIAVGTAGYYSITAASRTGEVAVVTPFRYTRLPFALLVGWVFFTEVPDALTYVGAALIIASGIYTFLRERRLARLARDRVMNAGAPV</sequence>
<feature type="domain" description="EamA" evidence="7">
    <location>
        <begin position="137"/>
        <end position="263"/>
    </location>
</feature>
<gene>
    <name evidence="8" type="ORF">SAMN05444340_10595</name>
</gene>
<name>A0A1H3IJ53_9RHOB</name>
<feature type="transmembrane region" description="Helical" evidence="6">
    <location>
        <begin position="167"/>
        <end position="191"/>
    </location>
</feature>
<evidence type="ECO:0000256" key="3">
    <source>
        <dbReference type="ARBA" id="ARBA00022692"/>
    </source>
</evidence>
<accession>A0A1H3IJ53</accession>
<dbReference type="Gene3D" id="1.10.3730.20">
    <property type="match status" value="1"/>
</dbReference>
<feature type="transmembrane region" description="Helical" evidence="6">
    <location>
        <begin position="113"/>
        <end position="131"/>
    </location>
</feature>
<dbReference type="STRING" id="321339.SAMN05444340_10595"/>
<evidence type="ECO:0000256" key="1">
    <source>
        <dbReference type="ARBA" id="ARBA00004141"/>
    </source>
</evidence>
<dbReference type="InterPro" id="IPR037185">
    <property type="entry name" value="EmrE-like"/>
</dbReference>
<keyword evidence="9" id="KW-1185">Reference proteome</keyword>
<evidence type="ECO:0000313" key="9">
    <source>
        <dbReference type="Proteomes" id="UP000199286"/>
    </source>
</evidence>
<evidence type="ECO:0000256" key="4">
    <source>
        <dbReference type="ARBA" id="ARBA00022989"/>
    </source>
</evidence>
<evidence type="ECO:0000256" key="2">
    <source>
        <dbReference type="ARBA" id="ARBA00009853"/>
    </source>
</evidence>
<dbReference type="PANTHER" id="PTHR22911">
    <property type="entry name" value="ACYL-MALONYL CONDENSING ENZYME-RELATED"/>
    <property type="match status" value="1"/>
</dbReference>
<comment type="subcellular location">
    <subcellularLocation>
        <location evidence="1">Membrane</location>
        <topology evidence="1">Multi-pass membrane protein</topology>
    </subcellularLocation>
</comment>
<evidence type="ECO:0000256" key="6">
    <source>
        <dbReference type="SAM" id="Phobius"/>
    </source>
</evidence>
<dbReference type="InterPro" id="IPR000620">
    <property type="entry name" value="EamA_dom"/>
</dbReference>
<evidence type="ECO:0000256" key="5">
    <source>
        <dbReference type="ARBA" id="ARBA00023136"/>
    </source>
</evidence>
<keyword evidence="4 6" id="KW-1133">Transmembrane helix</keyword>
<proteinExistence type="inferred from homology"/>
<dbReference type="AlphaFoldDB" id="A0A1H3IJ53"/>
<comment type="similarity">
    <text evidence="2">Belongs to the drug/metabolite transporter (DMT) superfamily. 10 TMS drug/metabolite exporter (DME) (TC 2.A.7.3) family.</text>
</comment>
<dbReference type="GO" id="GO:0016020">
    <property type="term" value="C:membrane"/>
    <property type="evidence" value="ECO:0007669"/>
    <property type="project" value="UniProtKB-SubCell"/>
</dbReference>
<protein>
    <submittedName>
        <fullName evidence="8">Permease of the drug/metabolite transporter (DMT) superfamily</fullName>
    </submittedName>
</protein>
<feature type="transmembrane region" description="Helical" evidence="6">
    <location>
        <begin position="251"/>
        <end position="269"/>
    </location>
</feature>
<keyword evidence="3 6" id="KW-0812">Transmembrane</keyword>
<feature type="domain" description="EamA" evidence="7">
    <location>
        <begin position="2"/>
        <end position="127"/>
    </location>
</feature>
<feature type="transmembrane region" description="Helical" evidence="6">
    <location>
        <begin position="63"/>
        <end position="81"/>
    </location>
</feature>
<dbReference type="PANTHER" id="PTHR22911:SF6">
    <property type="entry name" value="SOLUTE CARRIER FAMILY 35 MEMBER G1"/>
    <property type="match status" value="1"/>
</dbReference>
<evidence type="ECO:0000313" key="8">
    <source>
        <dbReference type="EMBL" id="SDY27617.1"/>
    </source>
</evidence>
<organism evidence="8 9">
    <name type="scientific">Citreimonas salinaria</name>
    <dbReference type="NCBI Taxonomy" id="321339"/>
    <lineage>
        <taxon>Bacteria</taxon>
        <taxon>Pseudomonadati</taxon>
        <taxon>Pseudomonadota</taxon>
        <taxon>Alphaproteobacteria</taxon>
        <taxon>Rhodobacterales</taxon>
        <taxon>Roseobacteraceae</taxon>
        <taxon>Citreimonas</taxon>
    </lineage>
</organism>
<dbReference type="Proteomes" id="UP000199286">
    <property type="component" value="Unassembled WGS sequence"/>
</dbReference>
<dbReference type="SUPFAM" id="SSF103481">
    <property type="entry name" value="Multidrug resistance efflux transporter EmrE"/>
    <property type="match status" value="2"/>
</dbReference>
<dbReference type="Pfam" id="PF00892">
    <property type="entry name" value="EamA"/>
    <property type="match status" value="2"/>
</dbReference>
<evidence type="ECO:0000259" key="7">
    <source>
        <dbReference type="Pfam" id="PF00892"/>
    </source>
</evidence>
<feature type="transmembrane region" description="Helical" evidence="6">
    <location>
        <begin position="229"/>
        <end position="245"/>
    </location>
</feature>
<dbReference type="EMBL" id="FNPF01000005">
    <property type="protein sequence ID" value="SDY27617.1"/>
    <property type="molecule type" value="Genomic_DNA"/>
</dbReference>
<feature type="transmembrane region" description="Helical" evidence="6">
    <location>
        <begin position="197"/>
        <end position="217"/>
    </location>
</feature>
<feature type="transmembrane region" description="Helical" evidence="6">
    <location>
        <begin position="24"/>
        <end position="42"/>
    </location>
</feature>